<dbReference type="RefSeq" id="XP_005648806.1">
    <property type="nucleotide sequence ID" value="XM_005648749.1"/>
</dbReference>
<dbReference type="GeneID" id="17042260"/>
<sequence>MVEQAAGNYGKATALRNLARERRWIQHRARNAVANAKGNLQDSAAVPDAVIMPMLQGS</sequence>
<name>I0Z0U3_COCSC</name>
<organism evidence="1 2">
    <name type="scientific">Coccomyxa subellipsoidea (strain C-169)</name>
    <name type="common">Green microalga</name>
    <dbReference type="NCBI Taxonomy" id="574566"/>
    <lineage>
        <taxon>Eukaryota</taxon>
        <taxon>Viridiplantae</taxon>
        <taxon>Chlorophyta</taxon>
        <taxon>core chlorophytes</taxon>
        <taxon>Trebouxiophyceae</taxon>
        <taxon>Trebouxiophyceae incertae sedis</taxon>
        <taxon>Coccomyxaceae</taxon>
        <taxon>Coccomyxa</taxon>
        <taxon>Coccomyxa subellipsoidea</taxon>
    </lineage>
</organism>
<dbReference type="KEGG" id="csl:COCSUDRAFT_33021"/>
<keyword evidence="2" id="KW-1185">Reference proteome</keyword>
<reference evidence="1 2" key="1">
    <citation type="journal article" date="2012" name="Genome Biol.">
        <title>The genome of the polar eukaryotic microalga coccomyxa subellipsoidea reveals traits of cold adaptation.</title>
        <authorList>
            <person name="Blanc G."/>
            <person name="Agarkova I."/>
            <person name="Grimwood J."/>
            <person name="Kuo A."/>
            <person name="Brueggeman A."/>
            <person name="Dunigan D."/>
            <person name="Gurnon J."/>
            <person name="Ladunga I."/>
            <person name="Lindquist E."/>
            <person name="Lucas S."/>
            <person name="Pangilinan J."/>
            <person name="Proschold T."/>
            <person name="Salamov A."/>
            <person name="Schmutz J."/>
            <person name="Weeks D."/>
            <person name="Yamada T."/>
            <person name="Claverie J.M."/>
            <person name="Grigoriev I."/>
            <person name="Van Etten J."/>
            <person name="Lomsadze A."/>
            <person name="Borodovsky M."/>
        </authorList>
    </citation>
    <scope>NUCLEOTIDE SEQUENCE [LARGE SCALE GENOMIC DNA]</scope>
    <source>
        <strain evidence="1 2">C-169</strain>
    </source>
</reference>
<gene>
    <name evidence="1" type="ORF">COCSUDRAFT_33021</name>
</gene>
<evidence type="ECO:0000313" key="1">
    <source>
        <dbReference type="EMBL" id="EIE24262.1"/>
    </source>
</evidence>
<dbReference type="EMBL" id="AGSI01000006">
    <property type="protein sequence ID" value="EIE24262.1"/>
    <property type="molecule type" value="Genomic_DNA"/>
</dbReference>
<protein>
    <submittedName>
        <fullName evidence="1">Uncharacterized protein</fullName>
    </submittedName>
</protein>
<dbReference type="Proteomes" id="UP000007264">
    <property type="component" value="Unassembled WGS sequence"/>
</dbReference>
<dbReference type="AlphaFoldDB" id="I0Z0U3"/>
<proteinExistence type="predicted"/>
<evidence type="ECO:0000313" key="2">
    <source>
        <dbReference type="Proteomes" id="UP000007264"/>
    </source>
</evidence>
<accession>I0Z0U3</accession>
<comment type="caution">
    <text evidence="1">The sequence shown here is derived from an EMBL/GenBank/DDBJ whole genome shotgun (WGS) entry which is preliminary data.</text>
</comment>